<dbReference type="Gene3D" id="1.25.10.10">
    <property type="entry name" value="Leucine-rich Repeat Variant"/>
    <property type="match status" value="1"/>
</dbReference>
<comment type="caution">
    <text evidence="2">The sequence shown here is derived from an EMBL/GenBank/DDBJ whole genome shotgun (WGS) entry which is preliminary data.</text>
</comment>
<proteinExistence type="predicted"/>
<dbReference type="EMBL" id="JACIBY010000003">
    <property type="protein sequence ID" value="MBB3837887.1"/>
    <property type="molecule type" value="Genomic_DNA"/>
</dbReference>
<dbReference type="RefSeq" id="WP_183972796.1">
    <property type="nucleotide sequence ID" value="NZ_JACIBY010000003.1"/>
</dbReference>
<protein>
    <recommendedName>
        <fullName evidence="1">DUF4132 domain-containing protein</fullName>
    </recommendedName>
</protein>
<sequence>MDSRTNILINAAQGRIENVEKREPNYALRYSQQISLVLDFLLQKNDISILESVEYRGVDFLDWAIIKKNELWTIEDIVIHQLIRPVSDNSIYKRIIWNFIRSKLTSYSELIEEEFNKYLNFFKKQGFKDTDICQILFSNGNHSVLFYFQDRIKQLSLYGKYLLEQLKTTKTEESQQLLEIVFQNAFGGYRNLKSHILDFLFTYHQEALENQYVKFMYRMDSVYDNSISAYLPCKKLDIENILYLIDKNAVNFEQDVVEVMKDIHTEPYNRFSVYIKMDEYIPNKYNDKIEQFINEYYTQQCIAEGQVYSSYLIESYANGQPSSVAIAKWLLKKDENTAKERIRNYLEVSDFFYPEFPRFLSEHFGSDSLEFLVIALTKNPKYLKKNFHDVVFSLIDQYNFSSIAPKIWEYAIHNATKNTRNLAASTLAKLGDESFETAKNFLQAKTADTRIVAALVLSKLKTEDAERVLNAVLEVEKNDDTRDVILEALEETLFANPLSLTQAKTIIQNASKRGKLSKFSEKWIDESQLPPIYWKNNQGTFSKEEVRFLFYRMPRGKGLNSDIELRQLLPLIDRNQSGGFAKALLKAFADSGSNSKFKYYLTTGGMLGGDEALTTLKGIFKYNMDEKRYKMAEYAIDAMMQVGTNKALRSIEVISRKYVSKRPTVSDRAIKALDAAALELNITTDELADRIIPNFEFEGLFKSFEVDGDEYRAFVNSDFTLCYFDEDNKMRKSLPKSASSDLKKEFKEIEKEIRDVIKTQSGRLEKYMIEERQWSIGQWQAAFLESPIMFVYAMKLLWGIFNKEKEFKEVFYCQEDTSLLNLDDDEIEFEEGDYISILHPIYLTQEQIKAWQSKVYELSILPVFSQLERKTFTPSTDELELSYTRIFQNQDIPKGADYASSTIEKYGWIKSTGDGGHLELIKKHQTASIQANAEIEGVYAWYQGGNAKATVNNISFRGKSWNDTLSLKDIPPVFFSEVLFDIYRLINAV</sequence>
<dbReference type="Proteomes" id="UP000541352">
    <property type="component" value="Unassembled WGS sequence"/>
</dbReference>
<evidence type="ECO:0000313" key="2">
    <source>
        <dbReference type="EMBL" id="MBB3837887.1"/>
    </source>
</evidence>
<dbReference type="InterPro" id="IPR025406">
    <property type="entry name" value="DUF4132"/>
</dbReference>
<name>A0A7W6EQ04_9BACT</name>
<evidence type="ECO:0000313" key="3">
    <source>
        <dbReference type="Proteomes" id="UP000541352"/>
    </source>
</evidence>
<evidence type="ECO:0000259" key="1">
    <source>
        <dbReference type="Pfam" id="PF13569"/>
    </source>
</evidence>
<feature type="domain" description="DUF4132" evidence="1">
    <location>
        <begin position="729"/>
        <end position="896"/>
    </location>
</feature>
<dbReference type="Pfam" id="PF13569">
    <property type="entry name" value="DUF4132"/>
    <property type="match status" value="1"/>
</dbReference>
<keyword evidence="3" id="KW-1185">Reference proteome</keyword>
<dbReference type="InterPro" id="IPR011989">
    <property type="entry name" value="ARM-like"/>
</dbReference>
<accession>A0A7W6EQ04</accession>
<gene>
    <name evidence="2" type="ORF">FHS57_001884</name>
</gene>
<reference evidence="2 3" key="1">
    <citation type="submission" date="2020-08" db="EMBL/GenBank/DDBJ databases">
        <title>Genomic Encyclopedia of Type Strains, Phase IV (KMG-IV): sequencing the most valuable type-strain genomes for metagenomic binning, comparative biology and taxonomic classification.</title>
        <authorList>
            <person name="Goeker M."/>
        </authorList>
    </citation>
    <scope>NUCLEOTIDE SEQUENCE [LARGE SCALE GENOMIC DNA]</scope>
    <source>
        <strain evidence="2 3">DSM 17976</strain>
    </source>
</reference>
<dbReference type="AlphaFoldDB" id="A0A7W6EQ04"/>
<organism evidence="2 3">
    <name type="scientific">Runella defluvii</name>
    <dbReference type="NCBI Taxonomy" id="370973"/>
    <lineage>
        <taxon>Bacteria</taxon>
        <taxon>Pseudomonadati</taxon>
        <taxon>Bacteroidota</taxon>
        <taxon>Cytophagia</taxon>
        <taxon>Cytophagales</taxon>
        <taxon>Spirosomataceae</taxon>
        <taxon>Runella</taxon>
    </lineage>
</organism>